<dbReference type="OrthoDB" id="2015991at2759"/>
<dbReference type="InterPro" id="IPR044845">
    <property type="entry name" value="HPAT/SRGT1-like"/>
</dbReference>
<accession>A0A9N8EFV8</accession>
<dbReference type="GO" id="GO:0016757">
    <property type="term" value="F:glycosyltransferase activity"/>
    <property type="evidence" value="ECO:0007669"/>
    <property type="project" value="InterPro"/>
</dbReference>
<evidence type="ECO:0000313" key="3">
    <source>
        <dbReference type="EMBL" id="CAB9518491.1"/>
    </source>
</evidence>
<name>A0A9N8EFV8_9STRA</name>
<feature type="region of interest" description="Disordered" evidence="1">
    <location>
        <begin position="1"/>
        <end position="21"/>
    </location>
</feature>
<feature type="transmembrane region" description="Helical" evidence="2">
    <location>
        <begin position="27"/>
        <end position="47"/>
    </location>
</feature>
<keyword evidence="2" id="KW-1133">Transmembrane helix</keyword>
<protein>
    <submittedName>
        <fullName evidence="3">Uncharacterized protein</fullName>
    </submittedName>
</protein>
<dbReference type="AlphaFoldDB" id="A0A9N8EFV8"/>
<dbReference type="EMBL" id="CAICTM010000937">
    <property type="protein sequence ID" value="CAB9518491.1"/>
    <property type="molecule type" value="Genomic_DNA"/>
</dbReference>
<keyword evidence="2" id="KW-0472">Membrane</keyword>
<keyword evidence="2" id="KW-0812">Transmembrane</keyword>
<evidence type="ECO:0000313" key="4">
    <source>
        <dbReference type="Proteomes" id="UP001153069"/>
    </source>
</evidence>
<organism evidence="3 4">
    <name type="scientific">Seminavis robusta</name>
    <dbReference type="NCBI Taxonomy" id="568900"/>
    <lineage>
        <taxon>Eukaryota</taxon>
        <taxon>Sar</taxon>
        <taxon>Stramenopiles</taxon>
        <taxon>Ochrophyta</taxon>
        <taxon>Bacillariophyta</taxon>
        <taxon>Bacillariophyceae</taxon>
        <taxon>Bacillariophycidae</taxon>
        <taxon>Naviculales</taxon>
        <taxon>Naviculaceae</taxon>
        <taxon>Seminavis</taxon>
    </lineage>
</organism>
<comment type="caution">
    <text evidence="3">The sequence shown here is derived from an EMBL/GenBank/DDBJ whole genome shotgun (WGS) entry which is preliminary data.</text>
</comment>
<keyword evidence="4" id="KW-1185">Reference proteome</keyword>
<dbReference type="PANTHER" id="PTHR31485">
    <property type="entry name" value="PEPTIDYL SERINE ALPHA-GALACTOSYLTRANSFERASE"/>
    <property type="match status" value="1"/>
</dbReference>
<evidence type="ECO:0000256" key="1">
    <source>
        <dbReference type="SAM" id="MobiDB-lite"/>
    </source>
</evidence>
<gene>
    <name evidence="3" type="ORF">SEMRO_939_G222440.1</name>
</gene>
<reference evidence="3" key="1">
    <citation type="submission" date="2020-06" db="EMBL/GenBank/DDBJ databases">
        <authorList>
            <consortium name="Plant Systems Biology data submission"/>
        </authorList>
    </citation>
    <scope>NUCLEOTIDE SEQUENCE</scope>
    <source>
        <strain evidence="3">D6</strain>
    </source>
</reference>
<dbReference type="Proteomes" id="UP001153069">
    <property type="component" value="Unassembled WGS sequence"/>
</dbReference>
<dbReference type="PANTHER" id="PTHR31485:SF7">
    <property type="entry name" value="PEPTIDYL SERINE ALPHA-GALACTOSYLTRANSFERASE"/>
    <property type="match status" value="1"/>
</dbReference>
<sequence length="551" mass="62359">MNVSPKKPSSKQGMGSSSRSRMPPWTVLNFSGLILNLAIFSATVFTYQRILGSTHATVPCEPNDHGPPLALAVTVKQQSSTTARNMEDNDKDKDDPLMVAPPASFDPDQEFHIIFSTGCSVKQNWQSYVLYHSIMESGQNGHATRIASGCTPDEVKAIRKIHTTQIEPMGRRSPTAQSSRFHLHLTPEYGLVKEPGRNDVRFHYLNKPYGVAHWMEEELGYSNNNPTIPEHDETIIMLLDPDMIFLRPFVNDFHQGPEIWRKRTSYPLRHKVSHGFPFSQEYGYSTTWYHGLKDVTKVFPPSELPTPAKQMTPAEIQENYSTGPPYMATGRDFYKLVEKWRQLSIPVQREFPDTILAEMYAQAWAAAHLKLPHQQAHSFMVSAHFEEGFHLFNDKTKYPSNQMCRGSNIPMSQKPHILHYCQRYAIGKYILGKHRLPQDFVGSVDIAATCASPLLAEPPTNISVVYDFFIDPDNKQRTTFNDGHAFTKQDYADRISFMLCEMIGGLNRAATYFKEQHCASVGAAPNLNKSLIFHNTLDMTPEELSGKKTNG</sequence>
<evidence type="ECO:0000256" key="2">
    <source>
        <dbReference type="SAM" id="Phobius"/>
    </source>
</evidence>
<proteinExistence type="predicted"/>